<feature type="compositionally biased region" description="Basic and acidic residues" evidence="1">
    <location>
        <begin position="40"/>
        <end position="60"/>
    </location>
</feature>
<feature type="compositionally biased region" description="Gly residues" evidence="1">
    <location>
        <begin position="82"/>
        <end position="100"/>
    </location>
</feature>
<feature type="region of interest" description="Disordered" evidence="1">
    <location>
        <begin position="40"/>
        <end position="100"/>
    </location>
</feature>
<name>A0AAV1DQL6_OLDCO</name>
<evidence type="ECO:0000256" key="1">
    <source>
        <dbReference type="SAM" id="MobiDB-lite"/>
    </source>
</evidence>
<gene>
    <name evidence="2" type="ORF">OLC1_LOCUS17261</name>
</gene>
<dbReference type="Proteomes" id="UP001161247">
    <property type="component" value="Chromosome 6"/>
</dbReference>
<keyword evidence="3" id="KW-1185">Reference proteome</keyword>
<evidence type="ECO:0000313" key="2">
    <source>
        <dbReference type="EMBL" id="CAI9109336.1"/>
    </source>
</evidence>
<evidence type="ECO:0000313" key="3">
    <source>
        <dbReference type="Proteomes" id="UP001161247"/>
    </source>
</evidence>
<proteinExistence type="predicted"/>
<dbReference type="EMBL" id="OX459123">
    <property type="protein sequence ID" value="CAI9109336.1"/>
    <property type="molecule type" value="Genomic_DNA"/>
</dbReference>
<sequence>MATEPPSRSIEGSLRWRFSDELRLLRSVEEVENFAELSIENEHAEHHQDETGQRDMHSKEQQYVPRGGSCGMSDGGRRGYPNGRGGHGTGRGGGYQNGGGRHQYYDQGGNYYTRNSRWRGGAGVMGGTITIKAGRFNLGMLQQIPKPWWDLAVSFVILGRVLVGRGVLFIQRSIKNPLNS</sequence>
<reference evidence="2" key="1">
    <citation type="submission" date="2023-03" db="EMBL/GenBank/DDBJ databases">
        <authorList>
            <person name="Julca I."/>
        </authorList>
    </citation>
    <scope>NUCLEOTIDE SEQUENCE</scope>
</reference>
<protein>
    <submittedName>
        <fullName evidence="2">OLC1v1009140C1</fullName>
    </submittedName>
</protein>
<organism evidence="2 3">
    <name type="scientific">Oldenlandia corymbosa var. corymbosa</name>
    <dbReference type="NCBI Taxonomy" id="529605"/>
    <lineage>
        <taxon>Eukaryota</taxon>
        <taxon>Viridiplantae</taxon>
        <taxon>Streptophyta</taxon>
        <taxon>Embryophyta</taxon>
        <taxon>Tracheophyta</taxon>
        <taxon>Spermatophyta</taxon>
        <taxon>Magnoliopsida</taxon>
        <taxon>eudicotyledons</taxon>
        <taxon>Gunneridae</taxon>
        <taxon>Pentapetalae</taxon>
        <taxon>asterids</taxon>
        <taxon>lamiids</taxon>
        <taxon>Gentianales</taxon>
        <taxon>Rubiaceae</taxon>
        <taxon>Rubioideae</taxon>
        <taxon>Spermacoceae</taxon>
        <taxon>Hedyotis-Oldenlandia complex</taxon>
        <taxon>Oldenlandia</taxon>
    </lineage>
</organism>
<accession>A0AAV1DQL6</accession>
<dbReference type="AlphaFoldDB" id="A0AAV1DQL6"/>
<dbReference type="PANTHER" id="PTHR37736">
    <property type="entry name" value="GLYCINE-RICH PROTEIN"/>
    <property type="match status" value="1"/>
</dbReference>
<dbReference type="PANTHER" id="PTHR37736:SF1">
    <property type="entry name" value="GLYCINE-RICH PROTEIN"/>
    <property type="match status" value="1"/>
</dbReference>